<evidence type="ECO:0000313" key="2">
    <source>
        <dbReference type="Proteomes" id="UP000245765"/>
    </source>
</evidence>
<comment type="caution">
    <text evidence="1">The sequence shown here is derived from an EMBL/GenBank/DDBJ whole genome shotgun (WGS) entry which is preliminary data.</text>
</comment>
<organism evidence="1 2">
    <name type="scientific">Falsiroseomonas bella</name>
    <dbReference type="NCBI Taxonomy" id="2184016"/>
    <lineage>
        <taxon>Bacteria</taxon>
        <taxon>Pseudomonadati</taxon>
        <taxon>Pseudomonadota</taxon>
        <taxon>Alphaproteobacteria</taxon>
        <taxon>Acetobacterales</taxon>
        <taxon>Roseomonadaceae</taxon>
        <taxon>Falsiroseomonas</taxon>
    </lineage>
</organism>
<protein>
    <submittedName>
        <fullName evidence="1">Uncharacterized protein</fullName>
    </submittedName>
</protein>
<dbReference type="AlphaFoldDB" id="A0A317FI68"/>
<dbReference type="RefSeq" id="WP_109869331.1">
    <property type="nucleotide sequence ID" value="NZ_QGNA01000001.1"/>
</dbReference>
<dbReference type="EMBL" id="QGNA01000001">
    <property type="protein sequence ID" value="PWS38710.1"/>
    <property type="molecule type" value="Genomic_DNA"/>
</dbReference>
<sequence length="97" mass="10380">MKRPRKTATPTAAIAKDLFDAARGKLEADYVGFVSDTATEDPKRFIARNAAARDALEHLVQLATHAGALDAPEGPGDHTIQQLIEAARRGVADENKS</sequence>
<dbReference type="OrthoDB" id="9838562at2"/>
<keyword evidence="2" id="KW-1185">Reference proteome</keyword>
<accession>A0A317FI68</accession>
<name>A0A317FI68_9PROT</name>
<gene>
    <name evidence="1" type="ORF">DFH01_05465</name>
</gene>
<proteinExistence type="predicted"/>
<evidence type="ECO:0000313" key="1">
    <source>
        <dbReference type="EMBL" id="PWS38710.1"/>
    </source>
</evidence>
<dbReference type="Proteomes" id="UP000245765">
    <property type="component" value="Unassembled WGS sequence"/>
</dbReference>
<reference evidence="2" key="1">
    <citation type="submission" date="2018-05" db="EMBL/GenBank/DDBJ databases">
        <authorList>
            <person name="Du Z."/>
            <person name="Wang X."/>
        </authorList>
    </citation>
    <scope>NUCLEOTIDE SEQUENCE [LARGE SCALE GENOMIC DNA]</scope>
    <source>
        <strain evidence="2">CQN31</strain>
    </source>
</reference>